<accession>A0A916Y399</accession>
<keyword evidence="3" id="KW-1185">Reference proteome</keyword>
<sequence length="84" mass="9053">MAGDEITGHGRPSLSNGRDNFPEMEPAKIGQGKGNVAAPPTGYLGALGKILKRRLQRDLAFDCPIEIDLFSRWCCDAHGRSSIA</sequence>
<proteinExistence type="predicted"/>
<protein>
    <submittedName>
        <fullName evidence="2">Uncharacterized protein</fullName>
    </submittedName>
</protein>
<organism evidence="2 3">
    <name type="scientific">Aureimonas glaciei</name>
    <dbReference type="NCBI Taxonomy" id="1776957"/>
    <lineage>
        <taxon>Bacteria</taxon>
        <taxon>Pseudomonadati</taxon>
        <taxon>Pseudomonadota</taxon>
        <taxon>Alphaproteobacteria</taxon>
        <taxon>Hyphomicrobiales</taxon>
        <taxon>Aurantimonadaceae</taxon>
        <taxon>Aureimonas</taxon>
    </lineage>
</organism>
<dbReference type="AlphaFoldDB" id="A0A916Y399"/>
<dbReference type="EMBL" id="BMJJ01000009">
    <property type="protein sequence ID" value="GGD28625.1"/>
    <property type="molecule type" value="Genomic_DNA"/>
</dbReference>
<evidence type="ECO:0000256" key="1">
    <source>
        <dbReference type="SAM" id="MobiDB-lite"/>
    </source>
</evidence>
<evidence type="ECO:0000313" key="3">
    <source>
        <dbReference type="Proteomes" id="UP000613160"/>
    </source>
</evidence>
<comment type="caution">
    <text evidence="2">The sequence shown here is derived from an EMBL/GenBank/DDBJ whole genome shotgun (WGS) entry which is preliminary data.</text>
</comment>
<dbReference type="Proteomes" id="UP000613160">
    <property type="component" value="Unassembled WGS sequence"/>
</dbReference>
<name>A0A916Y399_9HYPH</name>
<evidence type="ECO:0000313" key="2">
    <source>
        <dbReference type="EMBL" id="GGD28625.1"/>
    </source>
</evidence>
<feature type="region of interest" description="Disordered" evidence="1">
    <location>
        <begin position="1"/>
        <end position="35"/>
    </location>
</feature>
<gene>
    <name evidence="2" type="ORF">GCM10011335_34780</name>
</gene>
<reference evidence="2" key="2">
    <citation type="submission" date="2020-09" db="EMBL/GenBank/DDBJ databases">
        <authorList>
            <person name="Sun Q."/>
            <person name="Zhou Y."/>
        </authorList>
    </citation>
    <scope>NUCLEOTIDE SEQUENCE</scope>
    <source>
        <strain evidence="2">CGMCC 1.15493</strain>
    </source>
</reference>
<reference evidence="2" key="1">
    <citation type="journal article" date="2014" name="Int. J. Syst. Evol. Microbiol.">
        <title>Complete genome sequence of Corynebacterium casei LMG S-19264T (=DSM 44701T), isolated from a smear-ripened cheese.</title>
        <authorList>
            <consortium name="US DOE Joint Genome Institute (JGI-PGF)"/>
            <person name="Walter F."/>
            <person name="Albersmeier A."/>
            <person name="Kalinowski J."/>
            <person name="Ruckert C."/>
        </authorList>
    </citation>
    <scope>NUCLEOTIDE SEQUENCE</scope>
    <source>
        <strain evidence="2">CGMCC 1.15493</strain>
    </source>
</reference>